<sequence>MDTGQAIDVEVDCGPGAPCKLLHVMIDVSALEQRGQKPFLGGYRHKHSGALYHHACSQTPQAATQKGRQQAAAAAEQGLPAKQKLCRETQTIKAANTSCQTVREAATQMARPGLELDCSGDRLLTPRPYTTSEEVAARRAAAAVTIQRYSRGWMARLRADALRAIKDERDGFLAQAAAERTAAAQAERRHEVERRTHPLSHDDFELLSSELEAWRQQQTAAIKAAAAAAAEQQQQEQQGFDQQAALQLLLAKETRLLQTLDKLRVNARKETKALASQKLLGHLAQPKTWTLSNGKKVMVHTPTTVRAAELQQLHRGLTLPGLSLDERLDVLLHVKWAVKEHDCGLSRELVELIDREADLLNRGRSAKTLDGLRRRIAGLFLAFCKNPAFNPEAGQLQLVPGGPAEPETFEYVDDVDVAS</sequence>
<name>A0ABY8TLZ6_TETOB</name>
<dbReference type="Proteomes" id="UP001244341">
    <property type="component" value="Chromosome 2b"/>
</dbReference>
<evidence type="ECO:0000259" key="1">
    <source>
        <dbReference type="Pfam" id="PF25805"/>
    </source>
</evidence>
<dbReference type="Pfam" id="PF25805">
    <property type="entry name" value="IQUB"/>
    <property type="match status" value="1"/>
</dbReference>
<proteinExistence type="predicted"/>
<evidence type="ECO:0000313" key="3">
    <source>
        <dbReference type="Proteomes" id="UP001244341"/>
    </source>
</evidence>
<feature type="domain" description="IQ motif and ubiquitin-like" evidence="1">
    <location>
        <begin position="271"/>
        <end position="405"/>
    </location>
</feature>
<accession>A0ABY8TLZ6</accession>
<dbReference type="EMBL" id="CP126209">
    <property type="protein sequence ID" value="WIA10090.1"/>
    <property type="molecule type" value="Genomic_DNA"/>
</dbReference>
<dbReference type="InterPro" id="IPR037695">
    <property type="entry name" value="IQUB"/>
</dbReference>
<keyword evidence="3" id="KW-1185">Reference proteome</keyword>
<dbReference type="Pfam" id="PF00612">
    <property type="entry name" value="IQ"/>
    <property type="match status" value="1"/>
</dbReference>
<protein>
    <recommendedName>
        <fullName evidence="1">IQ motif and ubiquitin-like domain-containing protein</fullName>
    </recommendedName>
</protein>
<gene>
    <name evidence="2" type="ORF">OEZ85_010297</name>
</gene>
<dbReference type="InterPro" id="IPR000048">
    <property type="entry name" value="IQ_motif_EF-hand-BS"/>
</dbReference>
<reference evidence="2 3" key="1">
    <citation type="submission" date="2023-05" db="EMBL/GenBank/DDBJ databases">
        <title>A 100% complete, gapless, phased diploid assembly of the Scenedesmus obliquus UTEX 3031 genome.</title>
        <authorList>
            <person name="Biondi T.C."/>
            <person name="Hanschen E.R."/>
            <person name="Kwon T."/>
            <person name="Eng W."/>
            <person name="Kruse C.P.S."/>
            <person name="Koehler S.I."/>
            <person name="Kunde Y."/>
            <person name="Gleasner C.D."/>
            <person name="You Mak K.T."/>
            <person name="Polle J."/>
            <person name="Hovde B.T."/>
            <person name="Starkenburg S.R."/>
        </authorList>
    </citation>
    <scope>NUCLEOTIDE SEQUENCE [LARGE SCALE GENOMIC DNA]</scope>
    <source>
        <strain evidence="2 3">DOE0152z</strain>
    </source>
</reference>
<dbReference type="PANTHER" id="PTHR21074:SF0">
    <property type="entry name" value="IQ AND UBIQUITIN-LIKE DOMAIN-CONTAINING PROTEIN"/>
    <property type="match status" value="1"/>
</dbReference>
<dbReference type="PANTHER" id="PTHR21074">
    <property type="entry name" value="IQ AND UBIQUITIN-LIKE DOMAIN-CONTAINING PROTEIN"/>
    <property type="match status" value="1"/>
</dbReference>
<organism evidence="2 3">
    <name type="scientific">Tetradesmus obliquus</name>
    <name type="common">Green alga</name>
    <name type="synonym">Acutodesmus obliquus</name>
    <dbReference type="NCBI Taxonomy" id="3088"/>
    <lineage>
        <taxon>Eukaryota</taxon>
        <taxon>Viridiplantae</taxon>
        <taxon>Chlorophyta</taxon>
        <taxon>core chlorophytes</taxon>
        <taxon>Chlorophyceae</taxon>
        <taxon>CS clade</taxon>
        <taxon>Sphaeropleales</taxon>
        <taxon>Scenedesmaceae</taxon>
        <taxon>Tetradesmus</taxon>
    </lineage>
</organism>
<evidence type="ECO:0000313" key="2">
    <source>
        <dbReference type="EMBL" id="WIA10090.1"/>
    </source>
</evidence>
<dbReference type="InterPro" id="IPR057887">
    <property type="entry name" value="IQUB_helical"/>
</dbReference>
<dbReference type="PROSITE" id="PS50096">
    <property type="entry name" value="IQ"/>
    <property type="match status" value="1"/>
</dbReference>